<dbReference type="InterPro" id="IPR000086">
    <property type="entry name" value="NUDIX_hydrolase_dom"/>
</dbReference>
<gene>
    <name evidence="3" type="ORF">EHQ60_03210</name>
    <name evidence="2" type="ORF">ND810_03025</name>
</gene>
<sequence>MSKHGFFQITQKLFLRDGNSLLVLRDQKSGHGDLPGGRMNEDEFFEDWMESVYREINEELGESIKIDVNPKPIFVHKHKVNEGNFPCIIIAYEAKLKQGKVRLSDEHDYMEWVDIHSFDPKTLFSEYMLEAVQLYLNQYA</sequence>
<evidence type="ECO:0000313" key="4">
    <source>
        <dbReference type="Proteomes" id="UP000297352"/>
    </source>
</evidence>
<feature type="domain" description="Nudix hydrolase" evidence="1">
    <location>
        <begin position="1"/>
        <end position="136"/>
    </location>
</feature>
<organism evidence="2 5">
    <name type="scientific">Leptospira levettii</name>
    <dbReference type="NCBI Taxonomy" id="2023178"/>
    <lineage>
        <taxon>Bacteria</taxon>
        <taxon>Pseudomonadati</taxon>
        <taxon>Spirochaetota</taxon>
        <taxon>Spirochaetia</taxon>
        <taxon>Leptospirales</taxon>
        <taxon>Leptospiraceae</taxon>
        <taxon>Leptospira</taxon>
    </lineage>
</organism>
<dbReference type="Proteomes" id="UP000297352">
    <property type="component" value="Unassembled WGS sequence"/>
</dbReference>
<dbReference type="PANTHER" id="PTHR43736">
    <property type="entry name" value="ADP-RIBOSE PYROPHOSPHATASE"/>
    <property type="match status" value="1"/>
</dbReference>
<accession>A0A2N0B204</accession>
<reference evidence="3" key="1">
    <citation type="submission" date="2018-10" db="EMBL/GenBank/DDBJ databases">
        <authorList>
            <person name="Vincent A.T."/>
            <person name="Schiettekatte O."/>
            <person name="Bourhy P."/>
            <person name="Veyrier F.J."/>
            <person name="Picardeau M."/>
        </authorList>
    </citation>
    <scope>NUCLEOTIDE SEQUENCE</scope>
    <source>
        <strain evidence="3">201702449</strain>
    </source>
</reference>
<evidence type="ECO:0000313" key="2">
    <source>
        <dbReference type="EMBL" id="MCW7514113.1"/>
    </source>
</evidence>
<dbReference type="PANTHER" id="PTHR43736:SF1">
    <property type="entry name" value="DIHYDRONEOPTERIN TRIPHOSPHATE DIPHOSPHATASE"/>
    <property type="match status" value="1"/>
</dbReference>
<dbReference type="SUPFAM" id="SSF55811">
    <property type="entry name" value="Nudix"/>
    <property type="match status" value="1"/>
</dbReference>
<dbReference type="EMBL" id="JAMQQD010000001">
    <property type="protein sequence ID" value="MCW7514113.1"/>
    <property type="molecule type" value="Genomic_DNA"/>
</dbReference>
<reference evidence="2" key="3">
    <citation type="submission" date="2022-06" db="EMBL/GenBank/DDBJ databases">
        <title>Leptospira isolates from biofilms formed at urban environments.</title>
        <authorList>
            <person name="Ribeiro P.S."/>
            <person name="Sousa T."/>
            <person name="Carvalho N."/>
            <person name="Aburjaile F."/>
            <person name="Neves F."/>
            <person name="Oliveira D."/>
            <person name="Blanco L."/>
            <person name="Lima J."/>
            <person name="Costa F."/>
            <person name="Brenig B."/>
            <person name="Soares S."/>
            <person name="Ramos R."/>
            <person name="Goes-Neto A."/>
            <person name="Matiuzzi M."/>
            <person name="Azevedo V."/>
            <person name="Ristow P."/>
        </authorList>
    </citation>
    <scope>NUCLEOTIDE SEQUENCE</scope>
    <source>
        <strain evidence="2">VSF7</strain>
    </source>
</reference>
<dbReference type="EMBL" id="RQGI01000009">
    <property type="protein sequence ID" value="TGL74351.1"/>
    <property type="molecule type" value="Genomic_DNA"/>
</dbReference>
<dbReference type="AlphaFoldDB" id="A0A2N0B204"/>
<dbReference type="Proteomes" id="UP001209694">
    <property type="component" value="Unassembled WGS sequence"/>
</dbReference>
<comment type="caution">
    <text evidence="2">The sequence shown here is derived from an EMBL/GenBank/DDBJ whole genome shotgun (WGS) entry which is preliminary data.</text>
</comment>
<keyword evidence="4" id="KW-1185">Reference proteome</keyword>
<dbReference type="Gene3D" id="3.90.79.10">
    <property type="entry name" value="Nucleoside Triphosphate Pyrophosphohydrolase"/>
    <property type="match status" value="1"/>
</dbReference>
<protein>
    <submittedName>
        <fullName evidence="2">NUDIX domain-containing protein</fullName>
    </submittedName>
</protein>
<evidence type="ECO:0000259" key="1">
    <source>
        <dbReference type="PROSITE" id="PS51462"/>
    </source>
</evidence>
<dbReference type="Pfam" id="PF00293">
    <property type="entry name" value="NUDIX"/>
    <property type="match status" value="1"/>
</dbReference>
<reference evidence="3" key="2">
    <citation type="journal article" date="2019" name="PLoS Negl. Trop. Dis.">
        <title>Revisiting the worldwide diversity of Leptospira species in the environment.</title>
        <authorList>
            <person name="Vincent A.T."/>
            <person name="Schiettekatte O."/>
            <person name="Bourhy P."/>
            <person name="Veyrier F.J."/>
            <person name="Picardeau M."/>
        </authorList>
    </citation>
    <scope>NUCLEOTIDE SEQUENCE</scope>
    <source>
        <strain evidence="3">201702449</strain>
    </source>
</reference>
<proteinExistence type="predicted"/>
<evidence type="ECO:0000313" key="3">
    <source>
        <dbReference type="EMBL" id="TGL74351.1"/>
    </source>
</evidence>
<dbReference type="InterPro" id="IPR015797">
    <property type="entry name" value="NUDIX_hydrolase-like_dom_sf"/>
</dbReference>
<dbReference type="PROSITE" id="PS51462">
    <property type="entry name" value="NUDIX"/>
    <property type="match status" value="1"/>
</dbReference>
<evidence type="ECO:0000313" key="5">
    <source>
        <dbReference type="Proteomes" id="UP001209694"/>
    </source>
</evidence>
<dbReference type="GeneID" id="93340795"/>
<dbReference type="RefSeq" id="WP_100725743.1">
    <property type="nucleotide sequence ID" value="NZ_JAIZBN010000001.1"/>
</dbReference>
<name>A0A2N0B204_9LEPT</name>